<dbReference type="EMBL" id="VTAV01000003">
    <property type="protein sequence ID" value="TYR37097.1"/>
    <property type="molecule type" value="Genomic_DNA"/>
</dbReference>
<organism evidence="2 3">
    <name type="scientific">Sphingobacterium phlebotomi</name>
    <dbReference type="NCBI Taxonomy" id="2605433"/>
    <lineage>
        <taxon>Bacteria</taxon>
        <taxon>Pseudomonadati</taxon>
        <taxon>Bacteroidota</taxon>
        <taxon>Sphingobacteriia</taxon>
        <taxon>Sphingobacteriales</taxon>
        <taxon>Sphingobacteriaceae</taxon>
        <taxon>Sphingobacterium</taxon>
    </lineage>
</organism>
<dbReference type="Gene3D" id="1.20.120.450">
    <property type="entry name" value="dinb family like domain"/>
    <property type="match status" value="1"/>
</dbReference>
<evidence type="ECO:0000259" key="1">
    <source>
        <dbReference type="Pfam" id="PF12867"/>
    </source>
</evidence>
<comment type="caution">
    <text evidence="2">The sequence shown here is derived from an EMBL/GenBank/DDBJ whole genome shotgun (WGS) entry which is preliminary data.</text>
</comment>
<keyword evidence="3" id="KW-1185">Reference proteome</keyword>
<dbReference type="SUPFAM" id="SSF109854">
    <property type="entry name" value="DinB/YfiT-like putative metalloenzymes"/>
    <property type="match status" value="1"/>
</dbReference>
<sequence>MNPLKSDEYPAIYGDYVENVVGSVMEELHEQVETFPEFIQNIPEDLGDYTYADGKWTIKEVLCHILDTERIMAYRALRFARNDMTELAPFEQDEFVQHGRHNERSLNSIEEEFIHLRKANLVLFNTFNETELERKGMASGRLITVKAFLYVIAGHLTHHRIILKERYLNNENVENLV</sequence>
<protein>
    <submittedName>
        <fullName evidence="2">DinB family protein</fullName>
    </submittedName>
</protein>
<reference evidence="2 3" key="1">
    <citation type="submission" date="2019-08" db="EMBL/GenBank/DDBJ databases">
        <title>Phlebobacter frassis gen. nov. sp. nov., a new member of family Sphingobacteriaceae isolated from sand fly rearing media.</title>
        <authorList>
            <person name="Kakumanu M.L."/>
            <person name="Marayati B.F."/>
            <person name="Wada-Katsumata A."/>
            <person name="Wasserberg G."/>
            <person name="Schal C."/>
            <person name="Apperson C.S."/>
            <person name="Ponnusamy L."/>
        </authorList>
    </citation>
    <scope>NUCLEOTIDE SEQUENCE [LARGE SCALE GENOMIC DNA]</scope>
    <source>
        <strain evidence="2 3">SSI9</strain>
    </source>
</reference>
<dbReference type="Proteomes" id="UP000322362">
    <property type="component" value="Unassembled WGS sequence"/>
</dbReference>
<evidence type="ECO:0000313" key="3">
    <source>
        <dbReference type="Proteomes" id="UP000322362"/>
    </source>
</evidence>
<gene>
    <name evidence="2" type="ORF">FXV77_07995</name>
</gene>
<accession>A0A5D4H911</accession>
<feature type="domain" description="DinB-like" evidence="1">
    <location>
        <begin position="28"/>
        <end position="160"/>
    </location>
</feature>
<dbReference type="Pfam" id="PF12867">
    <property type="entry name" value="DinB_2"/>
    <property type="match status" value="1"/>
</dbReference>
<name>A0A5D4H911_9SPHI</name>
<dbReference type="AlphaFoldDB" id="A0A5D4H911"/>
<dbReference type="InterPro" id="IPR034660">
    <property type="entry name" value="DinB/YfiT-like"/>
</dbReference>
<dbReference type="InterPro" id="IPR024775">
    <property type="entry name" value="DinB-like"/>
</dbReference>
<proteinExistence type="predicted"/>
<evidence type="ECO:0000313" key="2">
    <source>
        <dbReference type="EMBL" id="TYR37097.1"/>
    </source>
</evidence>
<dbReference type="RefSeq" id="WP_148918684.1">
    <property type="nucleotide sequence ID" value="NZ_VTAV01000003.1"/>
</dbReference>